<dbReference type="InterPro" id="IPR011664">
    <property type="entry name" value="Abi_system_AbiD/AbiF-like"/>
</dbReference>
<evidence type="ECO:0000313" key="2">
    <source>
        <dbReference type="Proteomes" id="UP000672039"/>
    </source>
</evidence>
<proteinExistence type="predicted"/>
<accession>A0ABX7WV35</accession>
<keyword evidence="2" id="KW-1185">Reference proteome</keyword>
<dbReference type="Pfam" id="PF07751">
    <property type="entry name" value="Abi_2"/>
    <property type="match status" value="1"/>
</dbReference>
<dbReference type="Proteomes" id="UP000672039">
    <property type="component" value="Chromosome"/>
</dbReference>
<reference evidence="1 2" key="1">
    <citation type="submission" date="2021-04" db="EMBL/GenBank/DDBJ databases">
        <title>Genomics, taxonomy and metabolism of representatives of sulfur bacteria of the genus Thiothrix: Thiothrix fructosivorans QT, Thiothrix unzii A1T and three new species, Thiothrix subterranea sp. nov., Thiothrix litoralis sp. nov. and 'Candidatus Thiothrix anitrata' sp. nov.</title>
        <authorList>
            <person name="Ravin N.V."/>
            <person name="Smolyakov D."/>
            <person name="Rudenko T.S."/>
            <person name="Mardanov A.V."/>
            <person name="Beletsky A.V."/>
            <person name="Markov N.D."/>
            <person name="Fomenkov A.I."/>
            <person name="Roberts R.J."/>
            <person name="Karnachuk O.V."/>
            <person name="Novikov A."/>
            <person name="Grabovich M.Y."/>
        </authorList>
    </citation>
    <scope>NUCLEOTIDE SEQUENCE [LARGE SCALE GENOMIC DNA]</scope>
    <source>
        <strain evidence="1 2">AS</strain>
    </source>
</reference>
<protein>
    <submittedName>
        <fullName evidence="1">Abi family protein</fullName>
    </submittedName>
</protein>
<sequence length="338" mass="40049">MKTFNKPALPVANQLALLRERGLTIRNEVRAERYLEVISSFRLSPYMRPFQDANCENHTFHPGSEFKQIVDLYAFDRELRLFVMDAIERVEVATRAAINNHMAVQYGAHWFMNECNFGQYYRHDLLIDEIQRKIDDEKENLNRDIIAIERKTTNETLRQQQIENRTRDNYFRFYAHCYDSPALPPGWAIVEILSLGALSRLFRGLAKDNDRKEIAKQFDIPHEILQSWLHTLTFVRNLCAHHSRLWNREISILPRLPRTPNWQLPPRLVPSQVQPMRRVYVVLLILSHLMEQVSPDSEWRIRFRKLLKDHPETNLTMMGFPSNWEQHPLWKIAGSSHA</sequence>
<dbReference type="EMBL" id="CP072801">
    <property type="protein sequence ID" value="QTR45524.1"/>
    <property type="molecule type" value="Genomic_DNA"/>
</dbReference>
<dbReference type="RefSeq" id="WP_210221929.1">
    <property type="nucleotide sequence ID" value="NZ_CP072801.1"/>
</dbReference>
<name>A0ABX7WV35_9GAMM</name>
<gene>
    <name evidence="1" type="ORF">J9253_16170</name>
</gene>
<organism evidence="1 2">
    <name type="scientific">Thiothrix litoralis</name>
    <dbReference type="NCBI Taxonomy" id="2891210"/>
    <lineage>
        <taxon>Bacteria</taxon>
        <taxon>Pseudomonadati</taxon>
        <taxon>Pseudomonadota</taxon>
        <taxon>Gammaproteobacteria</taxon>
        <taxon>Thiotrichales</taxon>
        <taxon>Thiotrichaceae</taxon>
        <taxon>Thiothrix</taxon>
    </lineage>
</organism>
<evidence type="ECO:0000313" key="1">
    <source>
        <dbReference type="EMBL" id="QTR45524.1"/>
    </source>
</evidence>